<protein>
    <recommendedName>
        <fullName evidence="6">Aminotransferase</fullName>
        <ecNumber evidence="6">2.6.1.-</ecNumber>
    </recommendedName>
</protein>
<dbReference type="Pfam" id="PF00155">
    <property type="entry name" value="Aminotran_1_2"/>
    <property type="match status" value="1"/>
</dbReference>
<dbReference type="GO" id="GO:0008483">
    <property type="term" value="F:transaminase activity"/>
    <property type="evidence" value="ECO:0007669"/>
    <property type="project" value="UniProtKB-KW"/>
</dbReference>
<feature type="domain" description="Aminotransferase class I/classII large" evidence="7">
    <location>
        <begin position="32"/>
        <end position="370"/>
    </location>
</feature>
<dbReference type="InterPro" id="IPR015424">
    <property type="entry name" value="PyrdxlP-dep_Trfase"/>
</dbReference>
<dbReference type="Gene3D" id="3.90.1150.10">
    <property type="entry name" value="Aspartate Aminotransferase, domain 1"/>
    <property type="match status" value="1"/>
</dbReference>
<evidence type="ECO:0000256" key="3">
    <source>
        <dbReference type="ARBA" id="ARBA00022576"/>
    </source>
</evidence>
<evidence type="ECO:0000256" key="4">
    <source>
        <dbReference type="ARBA" id="ARBA00022679"/>
    </source>
</evidence>
<keyword evidence="3 6" id="KW-0032">Aminotransferase</keyword>
<keyword evidence="4 6" id="KW-0808">Transferase</keyword>
<evidence type="ECO:0000256" key="5">
    <source>
        <dbReference type="ARBA" id="ARBA00022898"/>
    </source>
</evidence>
<dbReference type="Gene3D" id="3.40.640.10">
    <property type="entry name" value="Type I PLP-dependent aspartate aminotransferase-like (Major domain)"/>
    <property type="match status" value="1"/>
</dbReference>
<dbReference type="InterPro" id="IPR004838">
    <property type="entry name" value="NHTrfase_class1_PyrdxlP-BS"/>
</dbReference>
<accession>A0ABP9P387</accession>
<comment type="cofactor">
    <cofactor evidence="1 6">
        <name>pyridoxal 5'-phosphate</name>
        <dbReference type="ChEBI" id="CHEBI:597326"/>
    </cofactor>
</comment>
<evidence type="ECO:0000256" key="2">
    <source>
        <dbReference type="ARBA" id="ARBA00007441"/>
    </source>
</evidence>
<dbReference type="InterPro" id="IPR015422">
    <property type="entry name" value="PyrdxlP-dep_Trfase_small"/>
</dbReference>
<dbReference type="InterPro" id="IPR004839">
    <property type="entry name" value="Aminotransferase_I/II_large"/>
</dbReference>
<reference evidence="9" key="1">
    <citation type="journal article" date="2019" name="Int. J. Syst. Evol. Microbiol.">
        <title>The Global Catalogue of Microorganisms (GCM) 10K type strain sequencing project: providing services to taxonomists for standard genome sequencing and annotation.</title>
        <authorList>
            <consortium name="The Broad Institute Genomics Platform"/>
            <consortium name="The Broad Institute Genome Sequencing Center for Infectious Disease"/>
            <person name="Wu L."/>
            <person name="Ma J."/>
        </authorList>
    </citation>
    <scope>NUCLEOTIDE SEQUENCE [LARGE SCALE GENOMIC DNA]</scope>
    <source>
        <strain evidence="9">JCM 18053</strain>
    </source>
</reference>
<comment type="caution">
    <text evidence="8">The sequence shown here is derived from an EMBL/GenBank/DDBJ whole genome shotgun (WGS) entry which is preliminary data.</text>
</comment>
<dbReference type="SUPFAM" id="SSF53383">
    <property type="entry name" value="PLP-dependent transferases"/>
    <property type="match status" value="1"/>
</dbReference>
<sequence>MDFIAKNIAELSPSMTLAITSQAKALKKQGVDVLSFGAGEPDFDTPAHITAAAIEALNTGKTRYTESSGLIELREALAAKLLIDNGIQYDPSQISVNCGAKHSCYNAIAACVNPGDEVIIPAPYWTSYPEMVKLVGGIPVVVETKLENDWKITPEEFEDAMSPMTKMIIINSPGNPTGSVYSKEELQALGEIATAEDILILSDEIYEKLVYGDNKHVSIASISKDIFDHTITINGFSKAYAMTGWRLGYTAAPKKIADAIDTIQSHTTSNPTSFAQYGAIAALQGDQQIVADMRDEFDVRRQYMLSRLQAIKNVKVIEPQGAFYFLVGIEPIGIKSVNFCEKLLSKGKVAAVPGVAFGAEYTVRFSYATGLDVINAGMDRFEEFCGQH</sequence>
<gene>
    <name evidence="8" type="ORF">GCM10023213_15920</name>
</gene>
<comment type="similarity">
    <text evidence="2 6">Belongs to the class-I pyridoxal-phosphate-dependent aminotransferase family.</text>
</comment>
<dbReference type="Proteomes" id="UP001499852">
    <property type="component" value="Unassembled WGS sequence"/>
</dbReference>
<dbReference type="PANTHER" id="PTHR46383">
    <property type="entry name" value="ASPARTATE AMINOTRANSFERASE"/>
    <property type="match status" value="1"/>
</dbReference>
<name>A0ABP9P387_9BACT</name>
<evidence type="ECO:0000313" key="9">
    <source>
        <dbReference type="Proteomes" id="UP001499852"/>
    </source>
</evidence>
<proteinExistence type="inferred from homology"/>
<keyword evidence="5" id="KW-0663">Pyridoxal phosphate</keyword>
<dbReference type="PANTHER" id="PTHR46383:SF1">
    <property type="entry name" value="ASPARTATE AMINOTRANSFERASE"/>
    <property type="match status" value="1"/>
</dbReference>
<dbReference type="EC" id="2.6.1.-" evidence="6"/>
<evidence type="ECO:0000256" key="6">
    <source>
        <dbReference type="RuleBase" id="RU000481"/>
    </source>
</evidence>
<dbReference type="InterPro" id="IPR015421">
    <property type="entry name" value="PyrdxlP-dep_Trfase_major"/>
</dbReference>
<dbReference type="PROSITE" id="PS00105">
    <property type="entry name" value="AA_TRANSFER_CLASS_1"/>
    <property type="match status" value="1"/>
</dbReference>
<keyword evidence="9" id="KW-1185">Reference proteome</keyword>
<evidence type="ECO:0000259" key="7">
    <source>
        <dbReference type="Pfam" id="PF00155"/>
    </source>
</evidence>
<dbReference type="EMBL" id="BAABIA010000003">
    <property type="protein sequence ID" value="GAA5137997.1"/>
    <property type="molecule type" value="Genomic_DNA"/>
</dbReference>
<evidence type="ECO:0000256" key="1">
    <source>
        <dbReference type="ARBA" id="ARBA00001933"/>
    </source>
</evidence>
<dbReference type="RefSeq" id="WP_345735844.1">
    <property type="nucleotide sequence ID" value="NZ_BAABIA010000003.1"/>
</dbReference>
<organism evidence="8 9">
    <name type="scientific">Prosthecobacter algae</name>
    <dbReference type="NCBI Taxonomy" id="1144682"/>
    <lineage>
        <taxon>Bacteria</taxon>
        <taxon>Pseudomonadati</taxon>
        <taxon>Verrucomicrobiota</taxon>
        <taxon>Verrucomicrobiia</taxon>
        <taxon>Verrucomicrobiales</taxon>
        <taxon>Verrucomicrobiaceae</taxon>
        <taxon>Prosthecobacter</taxon>
    </lineage>
</organism>
<dbReference type="InterPro" id="IPR050596">
    <property type="entry name" value="AspAT/PAT-like"/>
</dbReference>
<evidence type="ECO:0000313" key="8">
    <source>
        <dbReference type="EMBL" id="GAA5137997.1"/>
    </source>
</evidence>
<dbReference type="CDD" id="cd00609">
    <property type="entry name" value="AAT_like"/>
    <property type="match status" value="1"/>
</dbReference>